<evidence type="ECO:0000256" key="1">
    <source>
        <dbReference type="SAM" id="MobiDB-lite"/>
    </source>
</evidence>
<evidence type="ECO:0000313" key="3">
    <source>
        <dbReference type="Proteomes" id="UP001054945"/>
    </source>
</evidence>
<keyword evidence="3" id="KW-1185">Reference proteome</keyword>
<reference evidence="2 3" key="1">
    <citation type="submission" date="2021-06" db="EMBL/GenBank/DDBJ databases">
        <title>Caerostris extrusa draft genome.</title>
        <authorList>
            <person name="Kono N."/>
            <person name="Arakawa K."/>
        </authorList>
    </citation>
    <scope>NUCLEOTIDE SEQUENCE [LARGE SCALE GENOMIC DNA]</scope>
</reference>
<organism evidence="2 3">
    <name type="scientific">Caerostris extrusa</name>
    <name type="common">Bark spider</name>
    <name type="synonym">Caerostris bankana</name>
    <dbReference type="NCBI Taxonomy" id="172846"/>
    <lineage>
        <taxon>Eukaryota</taxon>
        <taxon>Metazoa</taxon>
        <taxon>Ecdysozoa</taxon>
        <taxon>Arthropoda</taxon>
        <taxon>Chelicerata</taxon>
        <taxon>Arachnida</taxon>
        <taxon>Araneae</taxon>
        <taxon>Araneomorphae</taxon>
        <taxon>Entelegynae</taxon>
        <taxon>Araneoidea</taxon>
        <taxon>Araneidae</taxon>
        <taxon>Caerostris</taxon>
    </lineage>
</organism>
<proteinExistence type="predicted"/>
<gene>
    <name evidence="2" type="ORF">CEXT_202601</name>
</gene>
<dbReference type="EMBL" id="BPLR01007434">
    <property type="protein sequence ID" value="GIY16884.1"/>
    <property type="molecule type" value="Genomic_DNA"/>
</dbReference>
<comment type="caution">
    <text evidence="2">The sequence shown here is derived from an EMBL/GenBank/DDBJ whole genome shotgun (WGS) entry which is preliminary data.</text>
</comment>
<name>A0AAV4R8D4_CAEEX</name>
<protein>
    <submittedName>
        <fullName evidence="2">Uncharacterized protein</fullName>
    </submittedName>
</protein>
<evidence type="ECO:0000313" key="2">
    <source>
        <dbReference type="EMBL" id="GIY16884.1"/>
    </source>
</evidence>
<sequence length="86" mass="9876">MIRKRKNKLTNKDIATAEQRGNPKPWLIKNNPIDSFDYITCEQDQRTKMSRNRLTGSGSSMEEKASQSLLTFCLSSDDNRQDGIRP</sequence>
<feature type="region of interest" description="Disordered" evidence="1">
    <location>
        <begin position="1"/>
        <end position="29"/>
    </location>
</feature>
<dbReference type="AlphaFoldDB" id="A0AAV4R8D4"/>
<dbReference type="Proteomes" id="UP001054945">
    <property type="component" value="Unassembled WGS sequence"/>
</dbReference>
<accession>A0AAV4R8D4</accession>